<dbReference type="NCBIfam" id="TIGR01048">
    <property type="entry name" value="lysA"/>
    <property type="match status" value="1"/>
</dbReference>
<feature type="modified residue" description="N6-(pyridoxal phosphate)lysine" evidence="5 7">
    <location>
        <position position="57"/>
    </location>
</feature>
<evidence type="ECO:0000256" key="4">
    <source>
        <dbReference type="ARBA" id="ARBA00023239"/>
    </source>
</evidence>
<dbReference type="PRINTS" id="PR01181">
    <property type="entry name" value="DAPDCRBXLASE"/>
</dbReference>
<dbReference type="OrthoDB" id="9802241at2"/>
<dbReference type="SUPFAM" id="SSF51419">
    <property type="entry name" value="PLP-binding barrel"/>
    <property type="match status" value="1"/>
</dbReference>
<dbReference type="CDD" id="cd06828">
    <property type="entry name" value="PLPDE_III_DapDC"/>
    <property type="match status" value="1"/>
</dbReference>
<sequence>MLLENGRYTIQGLSVEEIAKQFGTPLYVYDASKIITQIKTLRSAFTGVDLRIKYAAKALTNVNILRVMKQQGIGVDVVSVNEARLAMHAGFTSADIMFTPSCVDFEEIKEAVDLGFAINLDSLPALEKFGQTYGHSKPCAIRINPGVMAGGNYKISTGHIHSKFGISIQQLPQILEVVNKYNIHINGLHVHTGSEVVDVDVFLKVADILFQTALHFKALDFIDFGGGFKVAYKEGDKITDIAALGKAISNALQNFSKTYGKPLQAWIEPGKFLVSEAGVLLVKSTVVKETPNLTFIGVNSGLNHLIRPMMYDAYHDVSNVSNQLAATKQYNVVGYICETDTLAAERDLPEVREGDILAIHNAGAYGYSMASNYNARFKPAEVLVEDGKARLIRKQESLEDLLRGQIL</sequence>
<dbReference type="GO" id="GO:0030170">
    <property type="term" value="F:pyridoxal phosphate binding"/>
    <property type="evidence" value="ECO:0007669"/>
    <property type="project" value="UniProtKB-UniRule"/>
</dbReference>
<dbReference type="PANTHER" id="PTHR43727">
    <property type="entry name" value="DIAMINOPIMELATE DECARBOXYLASE"/>
    <property type="match status" value="1"/>
</dbReference>
<dbReference type="EMBL" id="BHXQ01000002">
    <property type="protein sequence ID" value="GCC51014.1"/>
    <property type="molecule type" value="Genomic_DNA"/>
</dbReference>
<feature type="binding site" evidence="5">
    <location>
        <position position="227"/>
    </location>
    <ligand>
        <name>pyridoxal 5'-phosphate</name>
        <dbReference type="ChEBI" id="CHEBI:597326"/>
    </ligand>
</feature>
<dbReference type="PRINTS" id="PR01179">
    <property type="entry name" value="ODADCRBXLASE"/>
</dbReference>
<evidence type="ECO:0000256" key="2">
    <source>
        <dbReference type="ARBA" id="ARBA00022793"/>
    </source>
</evidence>
<keyword evidence="2 5" id="KW-0210">Decarboxylase</keyword>
<keyword evidence="3 5" id="KW-0663">Pyridoxal phosphate</keyword>
<dbReference type="InterPro" id="IPR029066">
    <property type="entry name" value="PLP-binding_barrel"/>
</dbReference>
<evidence type="ECO:0000256" key="1">
    <source>
        <dbReference type="ARBA" id="ARBA00001933"/>
    </source>
</evidence>
<comment type="caution">
    <text evidence="5">Lacks conserved residue(s) required for the propagation of feature annotation.</text>
</comment>
<evidence type="ECO:0000259" key="9">
    <source>
        <dbReference type="Pfam" id="PF00278"/>
    </source>
</evidence>
<feature type="binding site" evidence="5">
    <location>
        <position position="365"/>
    </location>
    <ligand>
        <name>substrate</name>
    </ligand>
</feature>
<feature type="domain" description="Orn/DAP/Arg decarboxylase 2 N-terminal" evidence="10">
    <location>
        <begin position="32"/>
        <end position="275"/>
    </location>
</feature>
<dbReference type="Gene3D" id="2.40.37.10">
    <property type="entry name" value="Lyase, Ornithine Decarboxylase, Chain A, domain 1"/>
    <property type="match status" value="1"/>
</dbReference>
<comment type="function">
    <text evidence="5">Specifically catalyzes the decarboxylation of meso-diaminopimelate (meso-DAP) to L-lysine.</text>
</comment>
<evidence type="ECO:0000256" key="6">
    <source>
        <dbReference type="NCBIfam" id="TIGR01048"/>
    </source>
</evidence>
<dbReference type="Gene3D" id="3.20.20.10">
    <property type="entry name" value="Alanine racemase"/>
    <property type="match status" value="1"/>
</dbReference>
<evidence type="ECO:0000256" key="5">
    <source>
        <dbReference type="HAMAP-Rule" id="MF_02120"/>
    </source>
</evidence>
<dbReference type="InterPro" id="IPR022644">
    <property type="entry name" value="De-COase2_N"/>
</dbReference>
<dbReference type="Proteomes" id="UP000288227">
    <property type="component" value="Unassembled WGS sequence"/>
</dbReference>
<dbReference type="HAMAP" id="MF_02120">
    <property type="entry name" value="LysA"/>
    <property type="match status" value="1"/>
</dbReference>
<comment type="pathway">
    <text evidence="5 8">Amino-acid biosynthesis; L-lysine biosynthesis via DAP pathway; L-lysine from DL-2,6-diaminopimelate: step 1/1.</text>
</comment>
<dbReference type="GO" id="GO:0009089">
    <property type="term" value="P:lysine biosynthetic process via diaminopimelate"/>
    <property type="evidence" value="ECO:0007669"/>
    <property type="project" value="UniProtKB-UniRule"/>
</dbReference>
<organism evidence="11 12">
    <name type="scientific">Chryseotalea sanaruensis</name>
    <dbReference type="NCBI Taxonomy" id="2482724"/>
    <lineage>
        <taxon>Bacteria</taxon>
        <taxon>Pseudomonadati</taxon>
        <taxon>Bacteroidota</taxon>
        <taxon>Cytophagia</taxon>
        <taxon>Cytophagales</taxon>
        <taxon>Chryseotaleaceae</taxon>
        <taxon>Chryseotalea</taxon>
    </lineage>
</organism>
<accession>A0A401U7Z5</accession>
<comment type="subunit">
    <text evidence="5">Homodimer.</text>
</comment>
<evidence type="ECO:0000256" key="3">
    <source>
        <dbReference type="ARBA" id="ARBA00022898"/>
    </source>
</evidence>
<evidence type="ECO:0000313" key="11">
    <source>
        <dbReference type="EMBL" id="GCC51014.1"/>
    </source>
</evidence>
<comment type="caution">
    <text evidence="11">The sequence shown here is derived from an EMBL/GenBank/DDBJ whole genome shotgun (WGS) entry which is preliminary data.</text>
</comment>
<keyword evidence="5" id="KW-0028">Amino-acid biosynthesis</keyword>
<feature type="binding site" evidence="5">
    <location>
        <position position="307"/>
    </location>
    <ligand>
        <name>substrate</name>
    </ligand>
</feature>
<dbReference type="PANTHER" id="PTHR43727:SF2">
    <property type="entry name" value="GROUP IV DECARBOXYLASE"/>
    <property type="match status" value="1"/>
</dbReference>
<evidence type="ECO:0000313" key="12">
    <source>
        <dbReference type="Proteomes" id="UP000288227"/>
    </source>
</evidence>
<gene>
    <name evidence="5 11" type="primary">lysA</name>
    <name evidence="11" type="ORF">SanaruYs_12340</name>
</gene>
<proteinExistence type="inferred from homology"/>
<dbReference type="Pfam" id="PF02784">
    <property type="entry name" value="Orn_Arg_deC_N"/>
    <property type="match status" value="1"/>
</dbReference>
<dbReference type="PROSITE" id="PS00878">
    <property type="entry name" value="ODR_DC_2_1"/>
    <property type="match status" value="1"/>
</dbReference>
<reference evidence="11 12" key="1">
    <citation type="submission" date="2018-11" db="EMBL/GenBank/DDBJ databases">
        <title>Chryseotalea sanarue gen. nov., sp., nov., a member of the family Cytophagaceae, isolated from a brackish lake in Hamamatsu Japan.</title>
        <authorList>
            <person name="Maejima Y."/>
            <person name="Iino T."/>
            <person name="Muraguchi Y."/>
            <person name="Fukuda K."/>
            <person name="Ohkuma M."/>
            <person name="Moriuchi R."/>
            <person name="Dohra H."/>
            <person name="Kimbara K."/>
            <person name="Shintani M."/>
        </authorList>
    </citation>
    <scope>NUCLEOTIDE SEQUENCE [LARGE SCALE GENOMIC DNA]</scope>
    <source>
        <strain evidence="11 12">Ys</strain>
    </source>
</reference>
<feature type="binding site" evidence="5">
    <location>
        <position position="365"/>
    </location>
    <ligand>
        <name>pyridoxal 5'-phosphate</name>
        <dbReference type="ChEBI" id="CHEBI:597326"/>
    </ligand>
</feature>
<feature type="active site" description="Proton donor" evidence="7">
    <location>
        <position position="337"/>
    </location>
</feature>
<dbReference type="SUPFAM" id="SSF50621">
    <property type="entry name" value="Alanine racemase C-terminal domain-like"/>
    <property type="match status" value="1"/>
</dbReference>
<comment type="catalytic activity">
    <reaction evidence="5 8">
        <text>meso-2,6-diaminopimelate + H(+) = L-lysine + CO2</text>
        <dbReference type="Rhea" id="RHEA:15101"/>
        <dbReference type="ChEBI" id="CHEBI:15378"/>
        <dbReference type="ChEBI" id="CHEBI:16526"/>
        <dbReference type="ChEBI" id="CHEBI:32551"/>
        <dbReference type="ChEBI" id="CHEBI:57791"/>
        <dbReference type="EC" id="4.1.1.20"/>
    </reaction>
</comment>
<protein>
    <recommendedName>
        <fullName evidence="5 6">Diaminopimelate decarboxylase</fullName>
        <shortName evidence="5">DAP decarboxylase</shortName>
        <shortName evidence="5">DAPDC</shortName>
        <ecNumber evidence="5 6">4.1.1.20</ecNumber>
    </recommendedName>
</protein>
<dbReference type="InterPro" id="IPR022653">
    <property type="entry name" value="De-COase2_pyr-phos_BS"/>
</dbReference>
<keyword evidence="4 5" id="KW-0456">Lyase</keyword>
<name>A0A401U7Z5_9BACT</name>
<comment type="cofactor">
    <cofactor evidence="1 5 7 8">
        <name>pyridoxal 5'-phosphate</name>
        <dbReference type="ChEBI" id="CHEBI:597326"/>
    </cofactor>
</comment>
<keyword evidence="5 8" id="KW-0457">Lysine biosynthesis</keyword>
<dbReference type="Pfam" id="PF00278">
    <property type="entry name" value="Orn_DAP_Arg_deC"/>
    <property type="match status" value="1"/>
</dbReference>
<evidence type="ECO:0000256" key="8">
    <source>
        <dbReference type="RuleBase" id="RU003738"/>
    </source>
</evidence>
<comment type="similarity">
    <text evidence="5">Belongs to the Orn/Lys/Arg decarboxylase class-II family. LysA subfamily.</text>
</comment>
<dbReference type="RefSeq" id="WP_127121659.1">
    <property type="nucleotide sequence ID" value="NZ_BHXQ01000002.1"/>
</dbReference>
<evidence type="ECO:0000256" key="7">
    <source>
        <dbReference type="PIRSR" id="PIRSR600183-50"/>
    </source>
</evidence>
<feature type="domain" description="Orn/DAP/Arg decarboxylase 2 C-terminal" evidence="9">
    <location>
        <begin position="27"/>
        <end position="363"/>
    </location>
</feature>
<dbReference type="UniPathway" id="UPA00034">
    <property type="reaction ID" value="UER00027"/>
</dbReference>
<dbReference type="InterPro" id="IPR000183">
    <property type="entry name" value="Orn/DAP/Arg_de-COase"/>
</dbReference>
<feature type="binding site" evidence="5">
    <location>
        <position position="338"/>
    </location>
    <ligand>
        <name>substrate</name>
    </ligand>
</feature>
<dbReference type="FunFam" id="3.20.20.10:FF:000003">
    <property type="entry name" value="Diaminopimelate decarboxylase"/>
    <property type="match status" value="1"/>
</dbReference>
<dbReference type="GO" id="GO:0008836">
    <property type="term" value="F:diaminopimelate decarboxylase activity"/>
    <property type="evidence" value="ECO:0007669"/>
    <property type="project" value="UniProtKB-UniRule"/>
</dbReference>
<keyword evidence="12" id="KW-1185">Reference proteome</keyword>
<evidence type="ECO:0000259" key="10">
    <source>
        <dbReference type="Pfam" id="PF02784"/>
    </source>
</evidence>
<dbReference type="InterPro" id="IPR002986">
    <property type="entry name" value="DAP_deCOOHase_LysA"/>
</dbReference>
<dbReference type="InterPro" id="IPR022643">
    <property type="entry name" value="De-COase2_C"/>
</dbReference>
<dbReference type="EC" id="4.1.1.20" evidence="5 6"/>
<dbReference type="InterPro" id="IPR009006">
    <property type="entry name" value="Ala_racemase/Decarboxylase_C"/>
</dbReference>
<dbReference type="AlphaFoldDB" id="A0A401U7Z5"/>
<feature type="binding site" evidence="5">
    <location>
        <position position="311"/>
    </location>
    <ligand>
        <name>substrate</name>
    </ligand>
</feature>